<accession>A0A0A9F436</accession>
<feature type="region of interest" description="Disordered" evidence="1">
    <location>
        <begin position="1"/>
        <end position="40"/>
    </location>
</feature>
<reference evidence="2" key="1">
    <citation type="submission" date="2014-09" db="EMBL/GenBank/DDBJ databases">
        <authorList>
            <person name="Magalhaes I.L.F."/>
            <person name="Oliveira U."/>
            <person name="Santos F.R."/>
            <person name="Vidigal T.H.D.A."/>
            <person name="Brescovit A.D."/>
            <person name="Santos A.J."/>
        </authorList>
    </citation>
    <scope>NUCLEOTIDE SEQUENCE</scope>
    <source>
        <tissue evidence="2">Shoot tissue taken approximately 20 cm above the soil surface</tissue>
    </source>
</reference>
<organism evidence="2">
    <name type="scientific">Arundo donax</name>
    <name type="common">Giant reed</name>
    <name type="synonym">Donax arundinaceus</name>
    <dbReference type="NCBI Taxonomy" id="35708"/>
    <lineage>
        <taxon>Eukaryota</taxon>
        <taxon>Viridiplantae</taxon>
        <taxon>Streptophyta</taxon>
        <taxon>Embryophyta</taxon>
        <taxon>Tracheophyta</taxon>
        <taxon>Spermatophyta</taxon>
        <taxon>Magnoliopsida</taxon>
        <taxon>Liliopsida</taxon>
        <taxon>Poales</taxon>
        <taxon>Poaceae</taxon>
        <taxon>PACMAD clade</taxon>
        <taxon>Arundinoideae</taxon>
        <taxon>Arundineae</taxon>
        <taxon>Arundo</taxon>
    </lineage>
</organism>
<sequence>MGTTLCGIVKLPAQPKEDHLNGRTARSGQGRPPQRPRQHYKVLPPPLDMSEAAAAPAVGTIPVVFPGFDRCSSGARYSQNAVTAETTSL</sequence>
<proteinExistence type="predicted"/>
<dbReference type="EMBL" id="GBRH01194863">
    <property type="protein sequence ID" value="JAE03033.1"/>
    <property type="molecule type" value="Transcribed_RNA"/>
</dbReference>
<evidence type="ECO:0000313" key="2">
    <source>
        <dbReference type="EMBL" id="JAE03033.1"/>
    </source>
</evidence>
<reference evidence="2" key="2">
    <citation type="journal article" date="2015" name="Data Brief">
        <title>Shoot transcriptome of the giant reed, Arundo donax.</title>
        <authorList>
            <person name="Barrero R.A."/>
            <person name="Guerrero F.D."/>
            <person name="Moolhuijzen P."/>
            <person name="Goolsby J.A."/>
            <person name="Tidwell J."/>
            <person name="Bellgard S.E."/>
            <person name="Bellgard M.I."/>
        </authorList>
    </citation>
    <scope>NUCLEOTIDE SEQUENCE</scope>
    <source>
        <tissue evidence="2">Shoot tissue taken approximately 20 cm above the soil surface</tissue>
    </source>
</reference>
<protein>
    <submittedName>
        <fullName evidence="2">Uncharacterized protein</fullName>
    </submittedName>
</protein>
<dbReference type="AlphaFoldDB" id="A0A0A9F436"/>
<name>A0A0A9F436_ARUDO</name>
<evidence type="ECO:0000256" key="1">
    <source>
        <dbReference type="SAM" id="MobiDB-lite"/>
    </source>
</evidence>